<evidence type="ECO:0000313" key="3">
    <source>
        <dbReference type="Proteomes" id="UP000537130"/>
    </source>
</evidence>
<name>A0A7W4W6V3_9GAMM</name>
<accession>A0A7W4W6V3</accession>
<dbReference type="SUPFAM" id="SSF52540">
    <property type="entry name" value="P-loop containing nucleoside triphosphate hydrolases"/>
    <property type="match status" value="1"/>
</dbReference>
<dbReference type="Proteomes" id="UP000537130">
    <property type="component" value="Unassembled WGS sequence"/>
</dbReference>
<keyword evidence="3" id="KW-1185">Reference proteome</keyword>
<sequence>MLNQYEAVTPQDWDEWLKDGQSTIVLVDHDGEAADLRRRIAEAQGQAYLEYLRVLPKAQWWVELWDNSFPELQVLRPVQVLALAEACIEGSDYLAPSVIGVQGIARQFVDAFELAERFGLTVEAGPFAGNEQRAFCDWRQRLRERLLEQGALTGGQLISALAKRLDALELPVRLVLSKELELTPPEQQLLKALQGAGVALFQLLPADVGDNTACQQASFASVQEEVEAAARWVASWQRRAESPRLALIASDMNRYEMPLQRALERFVYPASLFPASQSEVLSEPWRVGTGRLSAYPIIASALDALQVAQGEVGLEQLSRLLRSPFVAGAHEQAASRAQLDWRWRERFGNRGSLSRALALSQDEEATTAFQALCETAQGHAGRAQPSTWVARFDAELLALGWPNRDAGDPVVDQCRQGFSQVMDTLRALDRQLGKIGRSEALRWLQHVLQGKRFELRRDEAPPLQLLNLEEASGQHFDAIWVLGLSDAALPQAVPPSPFLPRELLVAAGVPRADHSDALRRDTALLKTVLASAGEAVISYPAQSDDAVAQAPCTLLDWNYPLWEPVDGEQAFSVDAAVEVPEEEKIRPVSAKEKSQLRGGTGLFRAYALSPFYAFLKYRLGLQALPEPVEGLDPKTQGNWIHRALELFWREAGGSDIFQSESDDQIEARLNDAIDQAMSEEGGHGDELRRIEKRRLLSLLKEWLDFERNREEAFRVKAVEAAGSVDAFGLPLHIKIDRVDEIDGKTVVMDYKTGSIAANKLNAENLLEPQLPMYALLGRNLVNSDIDGVVLAQIHPRGMMAHMRSSWSATLVPGKPRNPVDSPDKWQAECEAWERVLSGYAQGFLGGEAGHDSTRKDADFKFDPFVPVLARGGEVDDD</sequence>
<dbReference type="InterPro" id="IPR011604">
    <property type="entry name" value="PDDEXK-like_dom_sf"/>
</dbReference>
<dbReference type="Pfam" id="PF12705">
    <property type="entry name" value="PDDEXK_1"/>
    <property type="match status" value="1"/>
</dbReference>
<proteinExistence type="predicted"/>
<dbReference type="RefSeq" id="WP_183411362.1">
    <property type="nucleotide sequence ID" value="NZ_JACHWY010000003.1"/>
</dbReference>
<gene>
    <name evidence="2" type="ORF">FHR99_002855</name>
</gene>
<reference evidence="2 3" key="1">
    <citation type="submission" date="2020-08" db="EMBL/GenBank/DDBJ databases">
        <title>Genomic Encyclopedia of Type Strains, Phase III (KMG-III): the genomes of soil and plant-associated and newly described type strains.</title>
        <authorList>
            <person name="Whitman W."/>
        </authorList>
    </citation>
    <scope>NUCLEOTIDE SEQUENCE [LARGE SCALE GENOMIC DNA]</scope>
    <source>
        <strain evidence="2 3">CECT 8654</strain>
    </source>
</reference>
<dbReference type="InterPro" id="IPR027417">
    <property type="entry name" value="P-loop_NTPase"/>
</dbReference>
<protein>
    <submittedName>
        <fullName evidence="2">Putative DNA repair protein</fullName>
    </submittedName>
</protein>
<organism evidence="2 3">
    <name type="scientific">Litorivivens lipolytica</name>
    <dbReference type="NCBI Taxonomy" id="1524264"/>
    <lineage>
        <taxon>Bacteria</taxon>
        <taxon>Pseudomonadati</taxon>
        <taxon>Pseudomonadota</taxon>
        <taxon>Gammaproteobacteria</taxon>
        <taxon>Litorivivens</taxon>
    </lineage>
</organism>
<dbReference type="AlphaFoldDB" id="A0A7W4W6V3"/>
<evidence type="ECO:0000313" key="2">
    <source>
        <dbReference type="EMBL" id="MBB3048581.1"/>
    </source>
</evidence>
<dbReference type="EMBL" id="JACHWY010000003">
    <property type="protein sequence ID" value="MBB3048581.1"/>
    <property type="molecule type" value="Genomic_DNA"/>
</dbReference>
<dbReference type="NCBIfam" id="TIGR03623">
    <property type="entry name" value="probable DNA repair protein"/>
    <property type="match status" value="1"/>
</dbReference>
<comment type="caution">
    <text evidence="2">The sequence shown here is derived from an EMBL/GenBank/DDBJ whole genome shotgun (WGS) entry which is preliminary data.</text>
</comment>
<dbReference type="InterPro" id="IPR019925">
    <property type="entry name" value="DNA_repair_protein_predicted"/>
</dbReference>
<evidence type="ECO:0000259" key="1">
    <source>
        <dbReference type="Pfam" id="PF12705"/>
    </source>
</evidence>
<dbReference type="Gene3D" id="3.40.50.300">
    <property type="entry name" value="P-loop containing nucleotide triphosphate hydrolases"/>
    <property type="match status" value="1"/>
</dbReference>
<dbReference type="Gene3D" id="3.90.320.10">
    <property type="match status" value="1"/>
</dbReference>
<feature type="domain" description="PD-(D/E)XK endonuclease-like" evidence="1">
    <location>
        <begin position="605"/>
        <end position="781"/>
    </location>
</feature>
<dbReference type="InterPro" id="IPR038726">
    <property type="entry name" value="PDDEXK_AddAB-type"/>
</dbReference>